<dbReference type="Pfam" id="PF22629">
    <property type="entry name" value="ACT_AHAS_ss"/>
    <property type="match status" value="1"/>
</dbReference>
<dbReference type="PROSITE" id="PS51671">
    <property type="entry name" value="ACT"/>
    <property type="match status" value="1"/>
</dbReference>
<comment type="catalytic activity">
    <reaction evidence="7 8">
        <text>2 pyruvate + H(+) = (2S)-2-acetolactate + CO2</text>
        <dbReference type="Rhea" id="RHEA:25249"/>
        <dbReference type="ChEBI" id="CHEBI:15361"/>
        <dbReference type="ChEBI" id="CHEBI:15378"/>
        <dbReference type="ChEBI" id="CHEBI:16526"/>
        <dbReference type="ChEBI" id="CHEBI:58476"/>
        <dbReference type="EC" id="2.2.1.6"/>
    </reaction>
</comment>
<evidence type="ECO:0000256" key="1">
    <source>
        <dbReference type="ARBA" id="ARBA00004974"/>
    </source>
</evidence>
<dbReference type="GO" id="GO:1990610">
    <property type="term" value="F:acetolactate synthase regulator activity"/>
    <property type="evidence" value="ECO:0007669"/>
    <property type="project" value="UniProtKB-UniRule"/>
</dbReference>
<dbReference type="SUPFAM" id="SSF55021">
    <property type="entry name" value="ACT-like"/>
    <property type="match status" value="2"/>
</dbReference>
<dbReference type="NCBIfam" id="NF008864">
    <property type="entry name" value="PRK11895.1"/>
    <property type="match status" value="1"/>
</dbReference>
<keyword evidence="8 10" id="KW-0808">Transferase</keyword>
<evidence type="ECO:0000256" key="3">
    <source>
        <dbReference type="ARBA" id="ARBA00006341"/>
    </source>
</evidence>
<name>A0A7C4ER60_9BACT</name>
<comment type="pathway">
    <text evidence="2 8">Amino-acid biosynthesis; L-valine biosynthesis; L-valine from pyruvate: step 1/4.</text>
</comment>
<comment type="caution">
    <text evidence="10">The sequence shown here is derived from an EMBL/GenBank/DDBJ whole genome shotgun (WGS) entry which is preliminary data.</text>
</comment>
<evidence type="ECO:0000259" key="9">
    <source>
        <dbReference type="PROSITE" id="PS51671"/>
    </source>
</evidence>
<dbReference type="InterPro" id="IPR045865">
    <property type="entry name" value="ACT-like_dom_sf"/>
</dbReference>
<dbReference type="GO" id="GO:0003984">
    <property type="term" value="F:acetolactate synthase activity"/>
    <property type="evidence" value="ECO:0007669"/>
    <property type="project" value="UniProtKB-UniRule"/>
</dbReference>
<gene>
    <name evidence="10" type="primary">ilvN</name>
    <name evidence="10" type="ORF">ENV54_01050</name>
</gene>
<organism evidence="10">
    <name type="scientific">Desulfomonile tiedjei</name>
    <dbReference type="NCBI Taxonomy" id="2358"/>
    <lineage>
        <taxon>Bacteria</taxon>
        <taxon>Pseudomonadati</taxon>
        <taxon>Thermodesulfobacteriota</taxon>
        <taxon>Desulfomonilia</taxon>
        <taxon>Desulfomonilales</taxon>
        <taxon>Desulfomonilaceae</taxon>
        <taxon>Desulfomonile</taxon>
    </lineage>
</organism>
<dbReference type="InterPro" id="IPR002912">
    <property type="entry name" value="ACT_dom"/>
</dbReference>
<keyword evidence="5 8" id="KW-0028">Amino-acid biosynthesis</keyword>
<comment type="pathway">
    <text evidence="1 8">Amino-acid biosynthesis; L-isoleucine biosynthesis; L-isoleucine from 2-oxobutanoate: step 1/4.</text>
</comment>
<dbReference type="EMBL" id="DTGT01000031">
    <property type="protein sequence ID" value="HGH59865.1"/>
    <property type="molecule type" value="Genomic_DNA"/>
</dbReference>
<dbReference type="UniPathway" id="UPA00049">
    <property type="reaction ID" value="UER00059"/>
</dbReference>
<dbReference type="UniPathway" id="UPA00047">
    <property type="reaction ID" value="UER00055"/>
</dbReference>
<dbReference type="FunFam" id="3.30.70.1150:FF:000001">
    <property type="entry name" value="Acetolactate synthase small subunit"/>
    <property type="match status" value="1"/>
</dbReference>
<dbReference type="Pfam" id="PF10369">
    <property type="entry name" value="ALS_ss_C"/>
    <property type="match status" value="1"/>
</dbReference>
<dbReference type="InterPro" id="IPR054480">
    <property type="entry name" value="AHAS_small-like_ACT"/>
</dbReference>
<keyword evidence="6 8" id="KW-0100">Branched-chain amino acid biosynthesis</keyword>
<evidence type="ECO:0000313" key="10">
    <source>
        <dbReference type="EMBL" id="HGH59865.1"/>
    </source>
</evidence>
<reference evidence="10" key="1">
    <citation type="journal article" date="2020" name="mSystems">
        <title>Genome- and Community-Level Interaction Insights into Carbon Utilization and Element Cycling Functions of Hydrothermarchaeota in Hydrothermal Sediment.</title>
        <authorList>
            <person name="Zhou Z."/>
            <person name="Liu Y."/>
            <person name="Xu W."/>
            <person name="Pan J."/>
            <person name="Luo Z.H."/>
            <person name="Li M."/>
        </authorList>
    </citation>
    <scope>NUCLEOTIDE SEQUENCE [LARGE SCALE GENOMIC DNA]</scope>
    <source>
        <strain evidence="10">SpSt-769</strain>
    </source>
</reference>
<accession>A0A7C4ER60</accession>
<evidence type="ECO:0000256" key="7">
    <source>
        <dbReference type="ARBA" id="ARBA00048670"/>
    </source>
</evidence>
<feature type="domain" description="ACT" evidence="9">
    <location>
        <begin position="6"/>
        <end position="80"/>
    </location>
</feature>
<dbReference type="CDD" id="cd04878">
    <property type="entry name" value="ACT_AHAS"/>
    <property type="match status" value="1"/>
</dbReference>
<proteinExistence type="inferred from homology"/>
<evidence type="ECO:0000256" key="2">
    <source>
        <dbReference type="ARBA" id="ARBA00005025"/>
    </source>
</evidence>
<protein>
    <recommendedName>
        <fullName evidence="8">Acetolactate synthase small subunit</fullName>
        <shortName evidence="8">AHAS</shortName>
        <shortName evidence="8">ALS</shortName>
        <ecNumber evidence="8">2.2.1.6</ecNumber>
    </recommendedName>
    <alternativeName>
        <fullName evidence="8">Acetohydroxy-acid synthase small subunit</fullName>
    </alternativeName>
</protein>
<dbReference type="AlphaFoldDB" id="A0A7C4ER60"/>
<dbReference type="PANTHER" id="PTHR30239">
    <property type="entry name" value="ACETOLACTATE SYNTHASE SMALL SUBUNIT"/>
    <property type="match status" value="1"/>
</dbReference>
<dbReference type="EC" id="2.2.1.6" evidence="8"/>
<dbReference type="PANTHER" id="PTHR30239:SF0">
    <property type="entry name" value="ACETOLACTATE SYNTHASE SMALL SUBUNIT 1, CHLOROPLASTIC"/>
    <property type="match status" value="1"/>
</dbReference>
<evidence type="ECO:0000256" key="6">
    <source>
        <dbReference type="ARBA" id="ARBA00023304"/>
    </source>
</evidence>
<evidence type="ECO:0000256" key="4">
    <source>
        <dbReference type="ARBA" id="ARBA00011744"/>
    </source>
</evidence>
<comment type="subunit">
    <text evidence="4 8">Dimer of large and small chains.</text>
</comment>
<sequence>MEQRHVISVLVENKPGVLARVAGMFSGRAFNIHSLAVAPTMDSKLSRMTIVTHGSEQLIEQILKQLRKLINVLKVQDLTEGEFVEREMALIRVKAPSARRTEILRINEVFRGKVIDMGRDNLTLEVTGSQSKIQGLLDLLAPFGIQELIRTGAVAIPRAKKS</sequence>
<dbReference type="InterPro" id="IPR039557">
    <property type="entry name" value="AHAS_ACT"/>
</dbReference>
<dbReference type="GO" id="GO:0009099">
    <property type="term" value="P:L-valine biosynthetic process"/>
    <property type="evidence" value="ECO:0007669"/>
    <property type="project" value="UniProtKB-UniRule"/>
</dbReference>
<dbReference type="InterPro" id="IPR019455">
    <property type="entry name" value="Acetolactate_synth_ssu_C"/>
</dbReference>
<dbReference type="InterPro" id="IPR027271">
    <property type="entry name" value="Acetolactate_synth/TF_NikR_C"/>
</dbReference>
<dbReference type="Gene3D" id="3.30.70.260">
    <property type="match status" value="1"/>
</dbReference>
<dbReference type="Gene3D" id="3.30.70.1150">
    <property type="entry name" value="ACT-like. Chain A, domain 2"/>
    <property type="match status" value="1"/>
</dbReference>
<comment type="similarity">
    <text evidence="3 8">Belongs to the acetolactate synthase small subunit family.</text>
</comment>
<comment type="function">
    <text evidence="8">Catalyzes the conversion of 2 pyruvate molecules into acetolactate in the first common step of the biosynthetic pathway of the branched-amino acids such as leucine, isoleucine, and valine.</text>
</comment>
<dbReference type="FunFam" id="3.30.70.260:FF:000001">
    <property type="entry name" value="Acetolactate synthase, small subunit"/>
    <property type="match status" value="1"/>
</dbReference>
<evidence type="ECO:0000256" key="5">
    <source>
        <dbReference type="ARBA" id="ARBA00022605"/>
    </source>
</evidence>
<dbReference type="GO" id="GO:0009097">
    <property type="term" value="P:isoleucine biosynthetic process"/>
    <property type="evidence" value="ECO:0007669"/>
    <property type="project" value="UniProtKB-UniRule"/>
</dbReference>
<dbReference type="NCBIfam" id="TIGR00119">
    <property type="entry name" value="acolac_sm"/>
    <property type="match status" value="1"/>
</dbReference>
<evidence type="ECO:0000256" key="8">
    <source>
        <dbReference type="RuleBase" id="RU368092"/>
    </source>
</evidence>
<dbReference type="InterPro" id="IPR004789">
    <property type="entry name" value="Acetalactate_synth_ssu"/>
</dbReference>
<dbReference type="GO" id="GO:0005829">
    <property type="term" value="C:cytosol"/>
    <property type="evidence" value="ECO:0007669"/>
    <property type="project" value="TreeGrafter"/>
</dbReference>